<keyword evidence="3" id="KW-1133">Transmembrane helix</keyword>
<evidence type="ECO:0000313" key="6">
    <source>
        <dbReference type="Proteomes" id="UP000682951"/>
    </source>
</evidence>
<comment type="caution">
    <text evidence="5">The sequence shown here is derived from an EMBL/GenBank/DDBJ whole genome shotgun (WGS) entry which is preliminary data.</text>
</comment>
<name>A0ABS5HHV1_9BACT</name>
<dbReference type="CDD" id="cd07185">
    <property type="entry name" value="OmpA_C-like"/>
    <property type="match status" value="1"/>
</dbReference>
<evidence type="ECO:0000259" key="4">
    <source>
        <dbReference type="PROSITE" id="PS51123"/>
    </source>
</evidence>
<organism evidence="5 6">
    <name type="scientific">Campylobacter anatolicus</name>
    <dbReference type="NCBI Taxonomy" id="2829105"/>
    <lineage>
        <taxon>Bacteria</taxon>
        <taxon>Pseudomonadati</taxon>
        <taxon>Campylobacterota</taxon>
        <taxon>Epsilonproteobacteria</taxon>
        <taxon>Campylobacterales</taxon>
        <taxon>Campylobacteraceae</taxon>
        <taxon>Campylobacter</taxon>
    </lineage>
</organism>
<evidence type="ECO:0000256" key="2">
    <source>
        <dbReference type="SAM" id="Coils"/>
    </source>
</evidence>
<reference evidence="5 6" key="1">
    <citation type="submission" date="2021-04" db="EMBL/GenBank/DDBJ databases">
        <title>Molecular and phenotypic characterization and identification of bacterial isolates recovered from the Anatolian ground squirrels (Spermophilus xanthoprymnus) and which have the potential to form a new species in the Campylobacter genus.</title>
        <authorList>
            <person name="Aydin F."/>
            <person name="Abay S."/>
            <person name="Kayman T."/>
            <person name="Karakaya E."/>
            <person name="Mustak H.K."/>
            <person name="Mustak I.B."/>
            <person name="Bilgin N."/>
            <person name="Duzler A."/>
            <person name="Sahin O."/>
            <person name="Guran O."/>
            <person name="Saticioglu I.B."/>
        </authorList>
    </citation>
    <scope>NUCLEOTIDE SEQUENCE [LARGE SCALE GENOMIC DNA]</scope>
    <source>
        <strain evidence="6">faydin-G24</strain>
    </source>
</reference>
<dbReference type="EMBL" id="JAGSSW010000003">
    <property type="protein sequence ID" value="MBR8463833.1"/>
    <property type="molecule type" value="Genomic_DNA"/>
</dbReference>
<evidence type="ECO:0000256" key="1">
    <source>
        <dbReference type="PROSITE-ProRule" id="PRU00473"/>
    </source>
</evidence>
<sequence>MKLNKNQQDSSTFWISYADLMAGLLFVFMLLIGAIVVKYVLSQNTLASKEQAILVALASLKDEQGKNFTLDKINSALKDELNKISNENINLKKSNEIFVIEIDAFKKKLEQLYSENTEANASIADLNSNILGLNQKIIVLNDELECAKNEASEKNVSNEQNLLKIAYLLEQVSAKEAQYNTLLRDLNVTQNRIKNLTGIRVKVISELKDKLGDSIAIDPNSGALKLSSSVLFDKASAELKDEAKPELKQTLKKYFDVLLNDPQISKNIDQIMIEGFTDSDGSYLYNLELSQRRAYAVMDFINSYNEDENLRKHLIASGRSYNDLIMKDGVEDKDASRRIEIKFSISNKDAIHEIEKFLELKQ</sequence>
<feature type="coiled-coil region" evidence="2">
    <location>
        <begin position="74"/>
        <end position="161"/>
    </location>
</feature>
<keyword evidence="6" id="KW-1185">Reference proteome</keyword>
<dbReference type="PANTHER" id="PTHR30329">
    <property type="entry name" value="STATOR ELEMENT OF FLAGELLAR MOTOR COMPLEX"/>
    <property type="match status" value="1"/>
</dbReference>
<dbReference type="PROSITE" id="PS51123">
    <property type="entry name" value="OMPA_2"/>
    <property type="match status" value="1"/>
</dbReference>
<dbReference type="RefSeq" id="WP_212141875.1">
    <property type="nucleotide sequence ID" value="NZ_JAGSSW010000003.1"/>
</dbReference>
<dbReference type="Proteomes" id="UP000682951">
    <property type="component" value="Unassembled WGS sequence"/>
</dbReference>
<dbReference type="PANTHER" id="PTHR30329:SF21">
    <property type="entry name" value="LIPOPROTEIN YIAD-RELATED"/>
    <property type="match status" value="1"/>
</dbReference>
<dbReference type="InterPro" id="IPR036737">
    <property type="entry name" value="OmpA-like_sf"/>
</dbReference>
<evidence type="ECO:0000256" key="3">
    <source>
        <dbReference type="SAM" id="Phobius"/>
    </source>
</evidence>
<dbReference type="Pfam" id="PF00691">
    <property type="entry name" value="OmpA"/>
    <property type="match status" value="1"/>
</dbReference>
<dbReference type="Gene3D" id="3.30.1330.60">
    <property type="entry name" value="OmpA-like domain"/>
    <property type="match status" value="1"/>
</dbReference>
<keyword evidence="2" id="KW-0175">Coiled coil</keyword>
<gene>
    <name evidence="5" type="ORF">KDD93_04485</name>
</gene>
<feature type="domain" description="OmpA-like" evidence="4">
    <location>
        <begin position="219"/>
        <end position="347"/>
    </location>
</feature>
<evidence type="ECO:0000313" key="5">
    <source>
        <dbReference type="EMBL" id="MBR8463833.1"/>
    </source>
</evidence>
<feature type="transmembrane region" description="Helical" evidence="3">
    <location>
        <begin position="20"/>
        <end position="41"/>
    </location>
</feature>
<dbReference type="SUPFAM" id="SSF103088">
    <property type="entry name" value="OmpA-like"/>
    <property type="match status" value="1"/>
</dbReference>
<accession>A0ABS5HHV1</accession>
<keyword evidence="3" id="KW-0812">Transmembrane</keyword>
<dbReference type="InterPro" id="IPR006665">
    <property type="entry name" value="OmpA-like"/>
</dbReference>
<keyword evidence="1 3" id="KW-0472">Membrane</keyword>
<protein>
    <submittedName>
        <fullName evidence="5">OmpA family protein</fullName>
    </submittedName>
</protein>
<proteinExistence type="predicted"/>
<dbReference type="InterPro" id="IPR050330">
    <property type="entry name" value="Bact_OuterMem_StrucFunc"/>
</dbReference>